<comment type="caution">
    <text evidence="6">The sequence shown here is derived from an EMBL/GenBank/DDBJ whole genome shotgun (WGS) entry which is preliminary data.</text>
</comment>
<dbReference type="Gene3D" id="1.20.1250.20">
    <property type="entry name" value="MFS general substrate transporter like domains"/>
    <property type="match status" value="2"/>
</dbReference>
<feature type="transmembrane region" description="Helical" evidence="4">
    <location>
        <begin position="251"/>
        <end position="273"/>
    </location>
</feature>
<evidence type="ECO:0000256" key="4">
    <source>
        <dbReference type="SAM" id="Phobius"/>
    </source>
</evidence>
<feature type="transmembrane region" description="Helical" evidence="4">
    <location>
        <begin position="405"/>
        <end position="428"/>
    </location>
</feature>
<feature type="region of interest" description="Disordered" evidence="3">
    <location>
        <begin position="1"/>
        <end position="38"/>
    </location>
</feature>
<dbReference type="SUPFAM" id="SSF103473">
    <property type="entry name" value="MFS general substrate transporter"/>
    <property type="match status" value="1"/>
</dbReference>
<dbReference type="PANTHER" id="PTHR11360:SF281">
    <property type="entry name" value="ASPYRIDONES EFFLUX PROTEIN APDF-RELATED"/>
    <property type="match status" value="1"/>
</dbReference>
<evidence type="ECO:0000259" key="5">
    <source>
        <dbReference type="PROSITE" id="PS50850"/>
    </source>
</evidence>
<feature type="transmembrane region" description="Helical" evidence="4">
    <location>
        <begin position="50"/>
        <end position="71"/>
    </location>
</feature>
<sequence length="435" mass="46368">MAMASTSERPASQPAHSSSTSIGNNFKGKDVTTETTKPTAPVFPEGGWKAWLVVVGCWCTSFASFGIVNSFGVYETYYLSTYLKHSSPSTVAWIGSIQTFAQFSATLLSGPLTDRYGPMVVIWPFSLLLAIAMMLTSLCTELYQFILCQGILLGLSCGLIFAPALAVIGQYFFKKRALAMSLASTGSPVGGIIYPIVLNNLVPKIGFGWAQRTCGFISLALLALAAVFIRPTGMKRRNKLFLLEAFKKPQYSFQVAALFMIVLGIWTPYFYIAEFGIDHGMDRDLAGYLFAMINAGSFVGRVGGGFVANALGQFNVITTAAYASAILIFSWLAISHTGGIIALAILFGATSGIIIALMMSTVAHTADHPSKIGTYLGQSTFVIGFASLAGTPITGALINQHGFTAGINFSAAVIMAGAVLITFARYFYAPGKIMA</sequence>
<dbReference type="InterPro" id="IPR050327">
    <property type="entry name" value="Proton-linked_MCT"/>
</dbReference>
<feature type="transmembrane region" description="Helical" evidence="4">
    <location>
        <begin position="209"/>
        <end position="230"/>
    </location>
</feature>
<comment type="subcellular location">
    <subcellularLocation>
        <location evidence="1">Membrane</location>
        <topology evidence="1">Multi-pass membrane protein</topology>
    </subcellularLocation>
</comment>
<protein>
    <recommendedName>
        <fullName evidence="5">Major facilitator superfamily (MFS) profile domain-containing protein</fullName>
    </recommendedName>
</protein>
<evidence type="ECO:0000313" key="6">
    <source>
        <dbReference type="EMBL" id="KAK4499768.1"/>
    </source>
</evidence>
<name>A0ABR0EF85_ZASCE</name>
<feature type="transmembrane region" description="Helical" evidence="4">
    <location>
        <begin position="285"/>
        <end position="307"/>
    </location>
</feature>
<dbReference type="InterPro" id="IPR011701">
    <property type="entry name" value="MFS"/>
</dbReference>
<gene>
    <name evidence="6" type="ORF">PRZ48_007954</name>
</gene>
<dbReference type="InterPro" id="IPR036259">
    <property type="entry name" value="MFS_trans_sf"/>
</dbReference>
<evidence type="ECO:0000256" key="3">
    <source>
        <dbReference type="SAM" id="MobiDB-lite"/>
    </source>
</evidence>
<feature type="transmembrane region" description="Helical" evidence="4">
    <location>
        <begin position="340"/>
        <end position="363"/>
    </location>
</feature>
<keyword evidence="4" id="KW-0812">Transmembrane</keyword>
<keyword evidence="4" id="KW-0472">Membrane</keyword>
<dbReference type="EMBL" id="JAXOVC010000006">
    <property type="protein sequence ID" value="KAK4499768.1"/>
    <property type="molecule type" value="Genomic_DNA"/>
</dbReference>
<dbReference type="Pfam" id="PF07690">
    <property type="entry name" value="MFS_1"/>
    <property type="match status" value="1"/>
</dbReference>
<proteinExistence type="inferred from homology"/>
<keyword evidence="7" id="KW-1185">Reference proteome</keyword>
<organism evidence="6 7">
    <name type="scientific">Zasmidium cellare</name>
    <name type="common">Wine cellar mold</name>
    <name type="synonym">Racodium cellare</name>
    <dbReference type="NCBI Taxonomy" id="395010"/>
    <lineage>
        <taxon>Eukaryota</taxon>
        <taxon>Fungi</taxon>
        <taxon>Dikarya</taxon>
        <taxon>Ascomycota</taxon>
        <taxon>Pezizomycotina</taxon>
        <taxon>Dothideomycetes</taxon>
        <taxon>Dothideomycetidae</taxon>
        <taxon>Mycosphaerellales</taxon>
        <taxon>Mycosphaerellaceae</taxon>
        <taxon>Zasmidium</taxon>
    </lineage>
</organism>
<evidence type="ECO:0000256" key="2">
    <source>
        <dbReference type="ARBA" id="ARBA00006727"/>
    </source>
</evidence>
<reference evidence="6 7" key="1">
    <citation type="journal article" date="2023" name="G3 (Bethesda)">
        <title>A chromosome-level genome assembly of Zasmidium syzygii isolated from banana leaves.</title>
        <authorList>
            <person name="van Westerhoven A.C."/>
            <person name="Mehrabi R."/>
            <person name="Talebi R."/>
            <person name="Steentjes M.B.F."/>
            <person name="Corcolon B."/>
            <person name="Chong P.A."/>
            <person name="Kema G.H.J."/>
            <person name="Seidl M.F."/>
        </authorList>
    </citation>
    <scope>NUCLEOTIDE SEQUENCE [LARGE SCALE GENOMIC DNA]</scope>
    <source>
        <strain evidence="6 7">P124</strain>
    </source>
</reference>
<evidence type="ECO:0000313" key="7">
    <source>
        <dbReference type="Proteomes" id="UP001305779"/>
    </source>
</evidence>
<keyword evidence="4" id="KW-1133">Transmembrane helix</keyword>
<dbReference type="InterPro" id="IPR020846">
    <property type="entry name" value="MFS_dom"/>
</dbReference>
<evidence type="ECO:0000256" key="1">
    <source>
        <dbReference type="ARBA" id="ARBA00004141"/>
    </source>
</evidence>
<dbReference type="Proteomes" id="UP001305779">
    <property type="component" value="Unassembled WGS sequence"/>
</dbReference>
<feature type="compositionally biased region" description="Polar residues" evidence="3">
    <location>
        <begin position="1"/>
        <end position="24"/>
    </location>
</feature>
<feature type="transmembrane region" description="Helical" evidence="4">
    <location>
        <begin position="116"/>
        <end position="136"/>
    </location>
</feature>
<accession>A0ABR0EF85</accession>
<dbReference type="PROSITE" id="PS50850">
    <property type="entry name" value="MFS"/>
    <property type="match status" value="1"/>
</dbReference>
<feature type="domain" description="Major facilitator superfamily (MFS) profile" evidence="5">
    <location>
        <begin position="50"/>
        <end position="434"/>
    </location>
</feature>
<feature type="transmembrane region" description="Helical" evidence="4">
    <location>
        <begin position="375"/>
        <end position="399"/>
    </location>
</feature>
<dbReference type="PANTHER" id="PTHR11360">
    <property type="entry name" value="MONOCARBOXYLATE TRANSPORTER"/>
    <property type="match status" value="1"/>
</dbReference>
<dbReference type="CDD" id="cd17352">
    <property type="entry name" value="MFS_MCT_SLC16"/>
    <property type="match status" value="1"/>
</dbReference>
<feature type="transmembrane region" description="Helical" evidence="4">
    <location>
        <begin position="314"/>
        <end position="334"/>
    </location>
</feature>
<feature type="transmembrane region" description="Helical" evidence="4">
    <location>
        <begin position="177"/>
        <end position="197"/>
    </location>
</feature>
<feature type="transmembrane region" description="Helical" evidence="4">
    <location>
        <begin position="142"/>
        <end position="165"/>
    </location>
</feature>
<comment type="similarity">
    <text evidence="2">Belongs to the major facilitator superfamily. Monocarboxylate porter (TC 2.A.1.13) family.</text>
</comment>